<dbReference type="RefSeq" id="WP_052176793.1">
    <property type="nucleotide sequence ID" value="NZ_CP043329.1"/>
</dbReference>
<sequence length="203" mass="23508">MKIKGFFLGFIFSLMSFYVMAQKPVLPITGKNDTIKVALADVDGILVPWVVLNEVSVVDRRIFRSPEDLAKYRRLKYNVLKVLPYARFAGQRYRQLEKDLALTSNKRKQKELVKGCEKEIKDLFNREIKNMTITQGDILIKLIDRETGNSSFDHLKETKGRVPAFFLQSVAKMFGHDLKAKYDVEQERDIEAIILASGYYTYQ</sequence>
<name>A0A5C0VDU3_9SPHI</name>
<dbReference type="Proteomes" id="UP000323653">
    <property type="component" value="Chromosome"/>
</dbReference>
<keyword evidence="2" id="KW-1185">Reference proteome</keyword>
<dbReference type="KEGG" id="pej:FYC62_02185"/>
<dbReference type="Pfam" id="PF14127">
    <property type="entry name" value="DUF4294"/>
    <property type="match status" value="1"/>
</dbReference>
<accession>A0A5C0VDU3</accession>
<proteinExistence type="predicted"/>
<organism evidence="1 2">
    <name type="scientific">Pedobacter aquae</name>
    <dbReference type="NCBI Taxonomy" id="2605747"/>
    <lineage>
        <taxon>Bacteria</taxon>
        <taxon>Pseudomonadati</taxon>
        <taxon>Bacteroidota</taxon>
        <taxon>Sphingobacteriia</taxon>
        <taxon>Sphingobacteriales</taxon>
        <taxon>Sphingobacteriaceae</taxon>
        <taxon>Pedobacter</taxon>
    </lineage>
</organism>
<reference evidence="1 2" key="1">
    <citation type="submission" date="2019-08" db="EMBL/GenBank/DDBJ databases">
        <title>Pedobacter sp. nov., isolated from Han river, South Korea.</title>
        <authorList>
            <person name="Lee D.-H."/>
            <person name="Kim Y.-S."/>
            <person name="Hwang E.-M."/>
            <person name="Le Tran T.C."/>
            <person name="Cha C.-J."/>
        </authorList>
    </citation>
    <scope>NUCLEOTIDE SEQUENCE [LARGE SCALE GENOMIC DNA]</scope>
    <source>
        <strain evidence="1 2">CJ43</strain>
    </source>
</reference>
<dbReference type="EMBL" id="CP043329">
    <property type="protein sequence ID" value="QEK50606.1"/>
    <property type="molecule type" value="Genomic_DNA"/>
</dbReference>
<dbReference type="InterPro" id="IPR025636">
    <property type="entry name" value="DUF4294"/>
</dbReference>
<protein>
    <submittedName>
        <fullName evidence="1">DUF4294 domain-containing protein</fullName>
    </submittedName>
</protein>
<evidence type="ECO:0000313" key="2">
    <source>
        <dbReference type="Proteomes" id="UP000323653"/>
    </source>
</evidence>
<evidence type="ECO:0000313" key="1">
    <source>
        <dbReference type="EMBL" id="QEK50606.1"/>
    </source>
</evidence>
<gene>
    <name evidence="1" type="ORF">FYC62_02185</name>
</gene>
<dbReference type="AlphaFoldDB" id="A0A5C0VDU3"/>